<dbReference type="Proteomes" id="UP000281261">
    <property type="component" value="Unassembled WGS sequence"/>
</dbReference>
<name>A0A420ZC24_UNCK3</name>
<protein>
    <submittedName>
        <fullName evidence="1">Uncharacterized protein</fullName>
    </submittedName>
</protein>
<dbReference type="AlphaFoldDB" id="A0A420ZC24"/>
<reference evidence="1 2" key="1">
    <citation type="submission" date="2018-06" db="EMBL/GenBank/DDBJ databases">
        <title>Extensive metabolic versatility and redundancy in microbially diverse, dynamic hydrothermal sediments.</title>
        <authorList>
            <person name="Dombrowski N."/>
            <person name="Teske A."/>
            <person name="Baker B.J."/>
        </authorList>
    </citation>
    <scope>NUCLEOTIDE SEQUENCE [LARGE SCALE GENOMIC DNA]</scope>
    <source>
        <strain evidence="1">B79_G16</strain>
    </source>
</reference>
<evidence type="ECO:0000313" key="1">
    <source>
        <dbReference type="EMBL" id="RLC36893.1"/>
    </source>
</evidence>
<comment type="caution">
    <text evidence="1">The sequence shown here is derived from an EMBL/GenBank/DDBJ whole genome shotgun (WGS) entry which is preliminary data.</text>
</comment>
<evidence type="ECO:0000313" key="2">
    <source>
        <dbReference type="Proteomes" id="UP000281261"/>
    </source>
</evidence>
<dbReference type="EMBL" id="QMNG01000022">
    <property type="protein sequence ID" value="RLC36893.1"/>
    <property type="molecule type" value="Genomic_DNA"/>
</dbReference>
<gene>
    <name evidence="1" type="ORF">DRH29_03535</name>
</gene>
<accession>A0A420ZC24</accession>
<proteinExistence type="predicted"/>
<sequence>MTDLRKKILKELYSTYLHAKCPCSKCIDCKVGLTTEEIAIKLNATIEDVEKVLRSEILSNSFAWVFARPYWVISEKGILEAEVEDFHDV</sequence>
<organism evidence="1 2">
    <name type="scientific">candidate division Kazan bacterium</name>
    <dbReference type="NCBI Taxonomy" id="2202143"/>
    <lineage>
        <taxon>Bacteria</taxon>
        <taxon>Bacteria division Kazan-3B-28</taxon>
    </lineage>
</organism>